<sequence length="313" mass="34728">MASKGKVAVIGSGLVGQNWAMIFASVGYSVQLYDVSEDKISGALGKIKETLKTYSDKGILRGNLDWEKQSQLITGTLDLGECLKDAFYVQECVFEDIALKQKVFSDIDSLVSESTIMASSTSRIPPSVIFEKCKNRSNGLIVHPINPPYFIPLVEIIKSPWTSEEVTLKARTLMDEVGQKPVVANKEVLGFIVNRIQFAIFAECYRLIEDKVISPEDVETVMSEGLGMRYAFLGPWETAHLNAAGVEDYFKKFGPGVVDVLKTFGPNPTSLDGQAAQDIIEAINRKVPLGQLEERRKWRDNMLIALSQVKRQS</sequence>
<dbReference type="SUPFAM" id="SSF51735">
    <property type="entry name" value="NAD(P)-binding Rossmann-fold domains"/>
    <property type="match status" value="1"/>
</dbReference>
<dbReference type="InterPro" id="IPR006180">
    <property type="entry name" value="3-OHacyl-CoA_DH_CS"/>
</dbReference>
<dbReference type="PANTHER" id="PTHR48075">
    <property type="entry name" value="3-HYDROXYACYL-COA DEHYDROGENASE FAMILY PROTEIN"/>
    <property type="match status" value="1"/>
</dbReference>
<reference evidence="5" key="2">
    <citation type="submission" date="2015-06" db="UniProtKB">
        <authorList>
            <consortium name="EnsemblMetazoa"/>
        </authorList>
    </citation>
    <scope>IDENTIFICATION</scope>
</reference>
<dbReference type="STRING" id="32264.T1K838"/>
<dbReference type="EnsemblMetazoa" id="tetur06g06658.1">
    <property type="protein sequence ID" value="tetur06g06658.1"/>
    <property type="gene ID" value="tetur06g06658"/>
</dbReference>
<feature type="domain" description="3-hydroxyacyl-CoA dehydrogenase C-terminal" evidence="3">
    <location>
        <begin position="190"/>
        <end position="244"/>
    </location>
</feature>
<evidence type="ECO:0000256" key="1">
    <source>
        <dbReference type="ARBA" id="ARBA00009463"/>
    </source>
</evidence>
<gene>
    <name evidence="5" type="primary">107361139</name>
</gene>
<dbReference type="GO" id="GO:0006631">
    <property type="term" value="P:fatty acid metabolic process"/>
    <property type="evidence" value="ECO:0007669"/>
    <property type="project" value="InterPro"/>
</dbReference>
<name>T1K838_TETUR</name>
<dbReference type="PROSITE" id="PS00067">
    <property type="entry name" value="3HCDH"/>
    <property type="match status" value="1"/>
</dbReference>
<evidence type="ECO:0000313" key="6">
    <source>
        <dbReference type="Proteomes" id="UP000015104"/>
    </source>
</evidence>
<dbReference type="OMA" id="MRYALMG"/>
<dbReference type="eggNOG" id="KOG2305">
    <property type="taxonomic scope" value="Eukaryota"/>
</dbReference>
<dbReference type="OrthoDB" id="2021159at2759"/>
<dbReference type="PANTHER" id="PTHR48075:SF1">
    <property type="entry name" value="LAMBDA-CRYSTALLIN HOMOLOG"/>
    <property type="match status" value="1"/>
</dbReference>
<protein>
    <recommendedName>
        <fullName evidence="7">3-hydroxyacyl-CoA dehydrogenase NAD binding domain-containing protein</fullName>
    </recommendedName>
</protein>
<dbReference type="Gene3D" id="3.40.50.720">
    <property type="entry name" value="NAD(P)-binding Rossmann-like Domain"/>
    <property type="match status" value="1"/>
</dbReference>
<evidence type="ECO:0000313" key="5">
    <source>
        <dbReference type="EnsemblMetazoa" id="tetur06g06658.1"/>
    </source>
</evidence>
<evidence type="ECO:0000259" key="3">
    <source>
        <dbReference type="Pfam" id="PF00725"/>
    </source>
</evidence>
<comment type="similarity">
    <text evidence="1">Belongs to the 3-hydroxyacyl-CoA dehydrogenase family.</text>
</comment>
<dbReference type="InterPro" id="IPR008927">
    <property type="entry name" value="6-PGluconate_DH-like_C_sf"/>
</dbReference>
<dbReference type="AlphaFoldDB" id="T1K838"/>
<organism evidence="5 6">
    <name type="scientific">Tetranychus urticae</name>
    <name type="common">Two-spotted spider mite</name>
    <dbReference type="NCBI Taxonomy" id="32264"/>
    <lineage>
        <taxon>Eukaryota</taxon>
        <taxon>Metazoa</taxon>
        <taxon>Ecdysozoa</taxon>
        <taxon>Arthropoda</taxon>
        <taxon>Chelicerata</taxon>
        <taxon>Arachnida</taxon>
        <taxon>Acari</taxon>
        <taxon>Acariformes</taxon>
        <taxon>Trombidiformes</taxon>
        <taxon>Prostigmata</taxon>
        <taxon>Eleutherengona</taxon>
        <taxon>Raphignathae</taxon>
        <taxon>Tetranychoidea</taxon>
        <taxon>Tetranychidae</taxon>
        <taxon>Tetranychus</taxon>
    </lineage>
</organism>
<dbReference type="SUPFAM" id="SSF48179">
    <property type="entry name" value="6-phosphogluconate dehydrogenase C-terminal domain-like"/>
    <property type="match status" value="1"/>
</dbReference>
<dbReference type="InterPro" id="IPR013328">
    <property type="entry name" value="6PGD_dom2"/>
</dbReference>
<dbReference type="Pfam" id="PF02737">
    <property type="entry name" value="3HCDH_N"/>
    <property type="match status" value="1"/>
</dbReference>
<dbReference type="Proteomes" id="UP000015104">
    <property type="component" value="Unassembled WGS sequence"/>
</dbReference>
<reference evidence="6" key="1">
    <citation type="submission" date="2011-08" db="EMBL/GenBank/DDBJ databases">
        <authorList>
            <person name="Rombauts S."/>
        </authorList>
    </citation>
    <scope>NUCLEOTIDE SEQUENCE</scope>
    <source>
        <strain evidence="6">London</strain>
    </source>
</reference>
<dbReference type="InterPro" id="IPR006108">
    <property type="entry name" value="3HC_DH_C"/>
</dbReference>
<evidence type="ECO:0000256" key="2">
    <source>
        <dbReference type="ARBA" id="ARBA00023002"/>
    </source>
</evidence>
<evidence type="ECO:0000259" key="4">
    <source>
        <dbReference type="Pfam" id="PF02737"/>
    </source>
</evidence>
<evidence type="ECO:0008006" key="7">
    <source>
        <dbReference type="Google" id="ProtNLM"/>
    </source>
</evidence>
<dbReference type="InterPro" id="IPR036291">
    <property type="entry name" value="NAD(P)-bd_dom_sf"/>
</dbReference>
<proteinExistence type="inferred from homology"/>
<dbReference type="HOGENOM" id="CLU_009834_0_0_1"/>
<accession>T1K838</accession>
<dbReference type="GO" id="GO:0050104">
    <property type="term" value="F:L-gulonate 3-dehydrogenase activity"/>
    <property type="evidence" value="ECO:0007669"/>
    <property type="project" value="TreeGrafter"/>
</dbReference>
<dbReference type="Pfam" id="PF00725">
    <property type="entry name" value="3HCDH"/>
    <property type="match status" value="1"/>
</dbReference>
<dbReference type="Gene3D" id="1.10.1040.10">
    <property type="entry name" value="N-(1-d-carboxylethyl)-l-norvaline Dehydrogenase, domain 2"/>
    <property type="match status" value="1"/>
</dbReference>
<keyword evidence="2" id="KW-0560">Oxidoreductase</keyword>
<dbReference type="EMBL" id="CAEY01001799">
    <property type="status" value="NOT_ANNOTATED_CDS"/>
    <property type="molecule type" value="Genomic_DNA"/>
</dbReference>
<dbReference type="PRINTS" id="PR00411">
    <property type="entry name" value="PNDRDTASEI"/>
</dbReference>
<dbReference type="KEGG" id="tut:107361139"/>
<dbReference type="InterPro" id="IPR006176">
    <property type="entry name" value="3-OHacyl-CoA_DH_NAD-bd"/>
</dbReference>
<dbReference type="GO" id="GO:0070403">
    <property type="term" value="F:NAD+ binding"/>
    <property type="evidence" value="ECO:0007669"/>
    <property type="project" value="InterPro"/>
</dbReference>
<keyword evidence="6" id="KW-1185">Reference proteome</keyword>
<feature type="domain" description="3-hydroxyacyl-CoA dehydrogenase NAD binding" evidence="4">
    <location>
        <begin position="6"/>
        <end position="186"/>
    </location>
</feature>